<dbReference type="RefSeq" id="WP_229919952.1">
    <property type="nucleotide sequence ID" value="NZ_BMVU01000124.1"/>
</dbReference>
<comment type="caution">
    <text evidence="3">The sequence shown here is derived from an EMBL/GenBank/DDBJ whole genome shotgun (WGS) entry which is preliminary data.</text>
</comment>
<evidence type="ECO:0000313" key="3">
    <source>
        <dbReference type="EMBL" id="GGY18104.1"/>
    </source>
</evidence>
<feature type="region of interest" description="Disordered" evidence="1">
    <location>
        <begin position="32"/>
        <end position="57"/>
    </location>
</feature>
<evidence type="ECO:0000259" key="2">
    <source>
        <dbReference type="Pfam" id="PF13808"/>
    </source>
</evidence>
<sequence length="134" mass="14067">MEFSTLCDLGLPVPADAPSLISPAFEQLRPHLEVSGSELPDLPERPAQVPNPRDPRGVRHPVVTLLALTACAALAGARSLLAMSEGVAGAPPALLERLGTPVDPLVPKRSWPAGSMIRSQLEEPDPRSSVGTRG</sequence>
<proteinExistence type="predicted"/>
<keyword evidence="4" id="KW-1185">Reference proteome</keyword>
<reference evidence="3" key="2">
    <citation type="submission" date="2020-09" db="EMBL/GenBank/DDBJ databases">
        <authorList>
            <person name="Sun Q."/>
            <person name="Ohkuma M."/>
        </authorList>
    </citation>
    <scope>NUCLEOTIDE SEQUENCE</scope>
    <source>
        <strain evidence="3">JCM 4790</strain>
    </source>
</reference>
<dbReference type="Proteomes" id="UP000619244">
    <property type="component" value="Unassembled WGS sequence"/>
</dbReference>
<dbReference type="AlphaFoldDB" id="A0A918U9W1"/>
<dbReference type="Pfam" id="PF13808">
    <property type="entry name" value="DDE_Tnp_1_assoc"/>
    <property type="match status" value="1"/>
</dbReference>
<name>A0A918U9W1_9ACTN</name>
<feature type="region of interest" description="Disordered" evidence="1">
    <location>
        <begin position="98"/>
        <end position="134"/>
    </location>
</feature>
<organism evidence="3 4">
    <name type="scientific">Streptomyces minutiscleroticus</name>
    <dbReference type="NCBI Taxonomy" id="68238"/>
    <lineage>
        <taxon>Bacteria</taxon>
        <taxon>Bacillati</taxon>
        <taxon>Actinomycetota</taxon>
        <taxon>Actinomycetes</taxon>
        <taxon>Kitasatosporales</taxon>
        <taxon>Streptomycetaceae</taxon>
        <taxon>Streptomyces</taxon>
    </lineage>
</organism>
<evidence type="ECO:0000313" key="4">
    <source>
        <dbReference type="Proteomes" id="UP000619244"/>
    </source>
</evidence>
<reference evidence="3" key="1">
    <citation type="journal article" date="2014" name="Int. J. Syst. Evol. Microbiol.">
        <title>Complete genome sequence of Corynebacterium casei LMG S-19264T (=DSM 44701T), isolated from a smear-ripened cheese.</title>
        <authorList>
            <consortium name="US DOE Joint Genome Institute (JGI-PGF)"/>
            <person name="Walter F."/>
            <person name="Albersmeier A."/>
            <person name="Kalinowski J."/>
            <person name="Ruckert C."/>
        </authorList>
    </citation>
    <scope>NUCLEOTIDE SEQUENCE</scope>
    <source>
        <strain evidence="3">JCM 4790</strain>
    </source>
</reference>
<gene>
    <name evidence="3" type="ORF">GCM10010358_81730</name>
</gene>
<evidence type="ECO:0000256" key="1">
    <source>
        <dbReference type="SAM" id="MobiDB-lite"/>
    </source>
</evidence>
<feature type="domain" description="H repeat-associated protein N-terminal" evidence="2">
    <location>
        <begin position="47"/>
        <end position="110"/>
    </location>
</feature>
<protein>
    <recommendedName>
        <fullName evidence="2">H repeat-associated protein N-terminal domain-containing protein</fullName>
    </recommendedName>
</protein>
<dbReference type="EMBL" id="BMVU01000124">
    <property type="protein sequence ID" value="GGY18104.1"/>
    <property type="molecule type" value="Genomic_DNA"/>
</dbReference>
<dbReference type="InterPro" id="IPR032806">
    <property type="entry name" value="YbfD_N"/>
</dbReference>
<accession>A0A918U9W1</accession>